<dbReference type="GO" id="GO:0030145">
    <property type="term" value="F:manganese ion binding"/>
    <property type="evidence" value="ECO:0007669"/>
    <property type="project" value="InterPro"/>
</dbReference>
<dbReference type="SUPFAM" id="SSF56300">
    <property type="entry name" value="Metallo-dependent phosphatases"/>
    <property type="match status" value="1"/>
</dbReference>
<dbReference type="Proteomes" id="UP000008312">
    <property type="component" value="Unassembled WGS sequence"/>
</dbReference>
<evidence type="ECO:0000256" key="1">
    <source>
        <dbReference type="ARBA" id="ARBA00022801"/>
    </source>
</evidence>
<proteinExistence type="predicted"/>
<dbReference type="PANTHER" id="PTHR10139:SF1">
    <property type="entry name" value="DOUBLE-STRAND BREAK REPAIR PROTEIN MRE11"/>
    <property type="match status" value="1"/>
</dbReference>
<organism evidence="3">
    <name type="scientific">Blastocystis hominis</name>
    <dbReference type="NCBI Taxonomy" id="12968"/>
    <lineage>
        <taxon>Eukaryota</taxon>
        <taxon>Sar</taxon>
        <taxon>Stramenopiles</taxon>
        <taxon>Bigyra</taxon>
        <taxon>Opalozoa</taxon>
        <taxon>Opalinata</taxon>
        <taxon>Blastocystidae</taxon>
        <taxon>Blastocystis</taxon>
    </lineage>
</organism>
<name>D8M811_BLAHO</name>
<dbReference type="InterPro" id="IPR004843">
    <property type="entry name" value="Calcineurin-like_PHP"/>
</dbReference>
<dbReference type="GO" id="GO:0006303">
    <property type="term" value="P:double-strand break repair via nonhomologous end joining"/>
    <property type="evidence" value="ECO:0007669"/>
    <property type="project" value="TreeGrafter"/>
</dbReference>
<dbReference type="OrthoDB" id="30417at2759"/>
<dbReference type="PANTHER" id="PTHR10139">
    <property type="entry name" value="DOUBLE-STRAND BREAK REPAIR PROTEIN MRE11"/>
    <property type="match status" value="1"/>
</dbReference>
<dbReference type="CDD" id="cd00840">
    <property type="entry name" value="MPP_Mre11_N"/>
    <property type="match status" value="1"/>
</dbReference>
<dbReference type="SUPFAM" id="SSF54211">
    <property type="entry name" value="Ribosomal protein S5 domain 2-like"/>
    <property type="match status" value="1"/>
</dbReference>
<dbReference type="EMBL" id="FN668683">
    <property type="protein sequence ID" value="CBK24200.2"/>
    <property type="molecule type" value="Genomic_DNA"/>
</dbReference>
<dbReference type="GO" id="GO:0097552">
    <property type="term" value="P:mitochondrial double-strand break repair via homologous recombination"/>
    <property type="evidence" value="ECO:0007669"/>
    <property type="project" value="TreeGrafter"/>
</dbReference>
<dbReference type="InterPro" id="IPR029052">
    <property type="entry name" value="Metallo-depent_PP-like"/>
</dbReference>
<dbReference type="Gene3D" id="3.60.21.10">
    <property type="match status" value="1"/>
</dbReference>
<feature type="domain" description="Mre11 DNA-binding" evidence="2">
    <location>
        <begin position="432"/>
        <end position="593"/>
    </location>
</feature>
<dbReference type="InterPro" id="IPR041796">
    <property type="entry name" value="Mre11_N"/>
</dbReference>
<dbReference type="GO" id="GO:0030870">
    <property type="term" value="C:Mre11 complex"/>
    <property type="evidence" value="ECO:0007669"/>
    <property type="project" value="TreeGrafter"/>
</dbReference>
<reference evidence="3" key="1">
    <citation type="submission" date="2010-02" db="EMBL/GenBank/DDBJ databases">
        <title>Sequencing and annotation of the Blastocystis hominis genome.</title>
        <authorList>
            <person name="Wincker P."/>
        </authorList>
    </citation>
    <scope>NUCLEOTIDE SEQUENCE</scope>
    <source>
        <strain evidence="3">Singapore isolate B</strain>
    </source>
</reference>
<dbReference type="SMART" id="SM01347">
    <property type="entry name" value="Mre11_DNA_bind"/>
    <property type="match status" value="1"/>
</dbReference>
<keyword evidence="1" id="KW-0378">Hydrolase</keyword>
<dbReference type="OMA" id="RRYCMND"/>
<sequence>MDKQLLISTGVVKNASGSAYVELGNMKIMCSVQGPRDSFRSVDSQDKGALYCDFKYAPFAQKDVYQPNLLNRETKSMSLLLEKILSTSVDLEAFPKAVVELYIMVLEVDGDPLGLSLMCASLALTDAGLNLFGLLGCCCVSVMENNQMIVNPTSDELEKAKCYTQLAILNSTKVGVDGGVDFLLLGGDLFNDNKPTPSTLDKTTSLLNKYCLGSGDINFTHHPTEKSPLVVLFRCSIAFTARPVNYEDENLNIALPVFVIHGNHDDPTHEGPESKAHSALDILSSSRLVNYFACVPDVQNIEITPILLSKGSTRLALYGMGYVPDERLSRMFEKKQVTFFEPPNSDDWFHLFLIHQNLESRGSQRTFRLDLLPKFLDFVIWGHEHECKIDPTFNAQNRFYTMQPGSSCVTSLIEAESIPKHVALLEITGTDFHVTPIPIQNMRPFIFQTCSLSDFPHLDAASPTVAEAIEKTLDQQIESILSRLPPSDKLPLVRLSVDITGFPSISPPLFGAKYVGRIANPNSLLYPRRKRALTLGAGGGEGEGEEEGMGMDESLSSSAQFEMMVGFIETFLKEQGGLKILNAMHMRDTCLFLWAERVIA</sequence>
<dbReference type="GO" id="GO:0000014">
    <property type="term" value="F:single-stranded DNA endodeoxyribonuclease activity"/>
    <property type="evidence" value="ECO:0007669"/>
    <property type="project" value="TreeGrafter"/>
</dbReference>
<dbReference type="GO" id="GO:0000724">
    <property type="term" value="P:double-strand break repair via homologous recombination"/>
    <property type="evidence" value="ECO:0007669"/>
    <property type="project" value="TreeGrafter"/>
</dbReference>
<dbReference type="AlphaFoldDB" id="D8M811"/>
<dbReference type="GO" id="GO:0035861">
    <property type="term" value="C:site of double-strand break"/>
    <property type="evidence" value="ECO:0007669"/>
    <property type="project" value="TreeGrafter"/>
</dbReference>
<dbReference type="InterPro" id="IPR020568">
    <property type="entry name" value="Ribosomal_Su5_D2-typ_SF"/>
</dbReference>
<dbReference type="InterPro" id="IPR007281">
    <property type="entry name" value="Mre11_DNA-bd"/>
</dbReference>
<evidence type="ECO:0000259" key="2">
    <source>
        <dbReference type="SMART" id="SM01347"/>
    </source>
</evidence>
<gene>
    <name evidence="3" type="ORF">GSBLH_T00003967001</name>
</gene>
<protein>
    <recommendedName>
        <fullName evidence="2">Mre11 DNA-binding domain-containing protein</fullName>
    </recommendedName>
</protein>
<evidence type="ECO:0000313" key="3">
    <source>
        <dbReference type="EMBL" id="CBK24200.2"/>
    </source>
</evidence>
<dbReference type="GeneID" id="24921016"/>
<dbReference type="RefSeq" id="XP_012898248.1">
    <property type="nucleotide sequence ID" value="XM_013042794.1"/>
</dbReference>
<dbReference type="Gene3D" id="3.30.110.110">
    <property type="entry name" value="Mre11, capping domain"/>
    <property type="match status" value="1"/>
</dbReference>
<dbReference type="InterPro" id="IPR038487">
    <property type="entry name" value="Mre11_capping_dom"/>
</dbReference>
<dbReference type="Pfam" id="PF01138">
    <property type="entry name" value="RNase_PH"/>
    <property type="match status" value="1"/>
</dbReference>
<dbReference type="Pfam" id="PF04152">
    <property type="entry name" value="Mre11_DNA_bind"/>
    <property type="match status" value="1"/>
</dbReference>
<dbReference type="Pfam" id="PF00149">
    <property type="entry name" value="Metallophos"/>
    <property type="match status" value="1"/>
</dbReference>
<dbReference type="InterPro" id="IPR001247">
    <property type="entry name" value="ExoRNase_PH_dom1"/>
</dbReference>
<dbReference type="GO" id="GO:0042138">
    <property type="term" value="P:meiotic DNA double-strand break formation"/>
    <property type="evidence" value="ECO:0007669"/>
    <property type="project" value="TreeGrafter"/>
</dbReference>
<dbReference type="GO" id="GO:0000723">
    <property type="term" value="P:telomere maintenance"/>
    <property type="evidence" value="ECO:0007669"/>
    <property type="project" value="TreeGrafter"/>
</dbReference>
<dbReference type="GO" id="GO:0007095">
    <property type="term" value="P:mitotic G2 DNA damage checkpoint signaling"/>
    <property type="evidence" value="ECO:0007669"/>
    <property type="project" value="TreeGrafter"/>
</dbReference>
<dbReference type="InParanoid" id="D8M811"/>
<keyword evidence="4" id="KW-1185">Reference proteome</keyword>
<evidence type="ECO:0000313" key="4">
    <source>
        <dbReference type="Proteomes" id="UP000008312"/>
    </source>
</evidence>
<accession>D8M811</accession>